<dbReference type="InterPro" id="IPR022749">
    <property type="entry name" value="D12N6_MeTrfase_N"/>
</dbReference>
<evidence type="ECO:0000259" key="8">
    <source>
        <dbReference type="Pfam" id="PF02384"/>
    </source>
</evidence>
<dbReference type="EMBL" id="SMGK01000001">
    <property type="protein sequence ID" value="TCK75874.1"/>
    <property type="molecule type" value="Genomic_DNA"/>
</dbReference>
<evidence type="ECO:0000256" key="7">
    <source>
        <dbReference type="ARBA" id="ARBA00047942"/>
    </source>
</evidence>
<feature type="domain" description="N6 adenine-specific DNA methyltransferase N-terminal" evidence="9">
    <location>
        <begin position="15"/>
        <end position="143"/>
    </location>
</feature>
<dbReference type="Proteomes" id="UP000295210">
    <property type="component" value="Unassembled WGS sequence"/>
</dbReference>
<evidence type="ECO:0000256" key="3">
    <source>
        <dbReference type="ARBA" id="ARBA00022603"/>
    </source>
</evidence>
<dbReference type="PRINTS" id="PR00507">
    <property type="entry name" value="N12N6MTFRASE"/>
</dbReference>
<dbReference type="RefSeq" id="WP_131992142.1">
    <property type="nucleotide sequence ID" value="NZ_SMGK01000001.1"/>
</dbReference>
<evidence type="ECO:0000256" key="5">
    <source>
        <dbReference type="ARBA" id="ARBA00022691"/>
    </source>
</evidence>
<dbReference type="Pfam" id="PF12161">
    <property type="entry name" value="HsdM_N"/>
    <property type="match status" value="1"/>
</dbReference>
<dbReference type="PANTHER" id="PTHR42998">
    <property type="entry name" value="TYPE I RESTRICTION ENZYME HINDVIIP M PROTEIN-RELATED"/>
    <property type="match status" value="1"/>
</dbReference>
<protein>
    <recommendedName>
        <fullName evidence="2">site-specific DNA-methyltransferase (adenine-specific)</fullName>
        <ecNumber evidence="2">2.1.1.72</ecNumber>
    </recommendedName>
</protein>
<evidence type="ECO:0000256" key="4">
    <source>
        <dbReference type="ARBA" id="ARBA00022679"/>
    </source>
</evidence>
<dbReference type="GO" id="GO:0009007">
    <property type="term" value="F:site-specific DNA-methyltransferase (adenine-specific) activity"/>
    <property type="evidence" value="ECO:0007669"/>
    <property type="project" value="UniProtKB-EC"/>
</dbReference>
<dbReference type="SUPFAM" id="SSF53335">
    <property type="entry name" value="S-adenosyl-L-methionine-dependent methyltransferases"/>
    <property type="match status" value="1"/>
</dbReference>
<accession>A0A4R1LCF7</accession>
<dbReference type="PANTHER" id="PTHR42998:SF1">
    <property type="entry name" value="TYPE I RESTRICTION ENZYME HINDI METHYLASE SUBUNIT"/>
    <property type="match status" value="1"/>
</dbReference>
<sequence length="515" mass="56668">MAKPATLNPSAMEGLEAKLWAAADALRNNMDAAEYKHVVLGLIFLKYISDAFEAKRADLVALAAEGADPEDPDEYRAENIFWVPKEGRWSVLKDNAPQPTIGKLVDDAMAAIERDNPSLQGVLPKDYARPGLDKQRLGQLINLVSNIALGSPADRAKDMLGRVYEYFLSQFASAEGKKGGQFYTPAHVVRVLVEMLAPYKGRVYDPCCGSGGMFVQSEKFIQAHSGRIGDISIYGQESNYTTWRLAKMNLAIRGIDAQIGHGDTFHSDRHPDLKADYVIANPPFNDSDWRGDLLKTDKRWAYGVPPAGNANYAWVQHFIAHLAPTGLAGFVLANGSMSSNQSGEGEIRKAIIEADLVDCMVALPGQLFYATQIPVCLWFLAKYKKNGRFRDRRGETLFIDARKLGVLKNRVQRELTDEDVAKIAGTYHAWRGDKGAGKYEDVAGFCKAATLDEIRKHGHVLTPGRYVGAEAVEDDGEPFDEKMARLAATLRQQQAEAAKLDAAIASNLKELGYGE</sequence>
<keyword evidence="4" id="KW-0808">Transferase</keyword>
<evidence type="ECO:0000259" key="9">
    <source>
        <dbReference type="Pfam" id="PF12161"/>
    </source>
</evidence>
<dbReference type="PROSITE" id="PS00092">
    <property type="entry name" value="N6_MTASE"/>
    <property type="match status" value="1"/>
</dbReference>
<name>A0A4R1LCF7_9BACT</name>
<dbReference type="InterPro" id="IPR052916">
    <property type="entry name" value="Type-I_RE_MTase_Subunit"/>
</dbReference>
<dbReference type="GO" id="GO:0009307">
    <property type="term" value="P:DNA restriction-modification system"/>
    <property type="evidence" value="ECO:0007669"/>
    <property type="project" value="UniProtKB-KW"/>
</dbReference>
<keyword evidence="6" id="KW-0680">Restriction system</keyword>
<proteinExistence type="inferred from homology"/>
<evidence type="ECO:0000256" key="2">
    <source>
        <dbReference type="ARBA" id="ARBA00011900"/>
    </source>
</evidence>
<evidence type="ECO:0000256" key="1">
    <source>
        <dbReference type="ARBA" id="ARBA00006594"/>
    </source>
</evidence>
<dbReference type="OrthoDB" id="9814572at2"/>
<dbReference type="GO" id="GO:0008170">
    <property type="term" value="F:N-methyltransferase activity"/>
    <property type="evidence" value="ECO:0007669"/>
    <property type="project" value="InterPro"/>
</dbReference>
<dbReference type="Gene3D" id="3.40.50.150">
    <property type="entry name" value="Vaccinia Virus protein VP39"/>
    <property type="match status" value="1"/>
</dbReference>
<keyword evidence="5" id="KW-0949">S-adenosyl-L-methionine</keyword>
<dbReference type="GO" id="GO:0032259">
    <property type="term" value="P:methylation"/>
    <property type="evidence" value="ECO:0007669"/>
    <property type="project" value="UniProtKB-KW"/>
</dbReference>
<dbReference type="Pfam" id="PF02384">
    <property type="entry name" value="N6_Mtase"/>
    <property type="match status" value="1"/>
</dbReference>
<dbReference type="InterPro" id="IPR003356">
    <property type="entry name" value="DNA_methylase_A-5"/>
</dbReference>
<dbReference type="InterPro" id="IPR002052">
    <property type="entry name" value="DNA_methylase_N6_adenine_CS"/>
</dbReference>
<comment type="catalytic activity">
    <reaction evidence="7">
        <text>a 2'-deoxyadenosine in DNA + S-adenosyl-L-methionine = an N(6)-methyl-2'-deoxyadenosine in DNA + S-adenosyl-L-homocysteine + H(+)</text>
        <dbReference type="Rhea" id="RHEA:15197"/>
        <dbReference type="Rhea" id="RHEA-COMP:12418"/>
        <dbReference type="Rhea" id="RHEA-COMP:12419"/>
        <dbReference type="ChEBI" id="CHEBI:15378"/>
        <dbReference type="ChEBI" id="CHEBI:57856"/>
        <dbReference type="ChEBI" id="CHEBI:59789"/>
        <dbReference type="ChEBI" id="CHEBI:90615"/>
        <dbReference type="ChEBI" id="CHEBI:90616"/>
        <dbReference type="EC" id="2.1.1.72"/>
    </reaction>
</comment>
<dbReference type="AlphaFoldDB" id="A0A4R1LCF7"/>
<comment type="caution">
    <text evidence="10">The sequence shown here is derived from an EMBL/GenBank/DDBJ whole genome shotgun (WGS) entry which is preliminary data.</text>
</comment>
<comment type="similarity">
    <text evidence="1">Belongs to the N(4)/N(6)-methyltransferase family.</text>
</comment>
<dbReference type="GO" id="GO:0003677">
    <property type="term" value="F:DNA binding"/>
    <property type="evidence" value="ECO:0007669"/>
    <property type="project" value="InterPro"/>
</dbReference>
<evidence type="ECO:0000256" key="6">
    <source>
        <dbReference type="ARBA" id="ARBA00022747"/>
    </source>
</evidence>
<dbReference type="EC" id="2.1.1.72" evidence="2"/>
<gene>
    <name evidence="10" type="ORF">C7378_0873</name>
</gene>
<keyword evidence="3" id="KW-0489">Methyltransferase</keyword>
<organism evidence="10 11">
    <name type="scientific">Acidipila rosea</name>
    <dbReference type="NCBI Taxonomy" id="768535"/>
    <lineage>
        <taxon>Bacteria</taxon>
        <taxon>Pseudomonadati</taxon>
        <taxon>Acidobacteriota</taxon>
        <taxon>Terriglobia</taxon>
        <taxon>Terriglobales</taxon>
        <taxon>Acidobacteriaceae</taxon>
        <taxon>Acidipila</taxon>
    </lineage>
</organism>
<evidence type="ECO:0000313" key="11">
    <source>
        <dbReference type="Proteomes" id="UP000295210"/>
    </source>
</evidence>
<dbReference type="InterPro" id="IPR029063">
    <property type="entry name" value="SAM-dependent_MTases_sf"/>
</dbReference>
<keyword evidence="11" id="KW-1185">Reference proteome</keyword>
<reference evidence="10 11" key="1">
    <citation type="submission" date="2019-03" db="EMBL/GenBank/DDBJ databases">
        <title>Genomic Encyclopedia of Type Strains, Phase IV (KMG-IV): sequencing the most valuable type-strain genomes for metagenomic binning, comparative biology and taxonomic classification.</title>
        <authorList>
            <person name="Goeker M."/>
        </authorList>
    </citation>
    <scope>NUCLEOTIDE SEQUENCE [LARGE SCALE GENOMIC DNA]</scope>
    <source>
        <strain evidence="10 11">DSM 103428</strain>
    </source>
</reference>
<dbReference type="Gene3D" id="1.20.1260.30">
    <property type="match status" value="1"/>
</dbReference>
<dbReference type="InterPro" id="IPR038333">
    <property type="entry name" value="T1MK-like_N_sf"/>
</dbReference>
<evidence type="ECO:0000313" key="10">
    <source>
        <dbReference type="EMBL" id="TCK75874.1"/>
    </source>
</evidence>
<feature type="domain" description="DNA methylase adenine-specific" evidence="8">
    <location>
        <begin position="156"/>
        <end position="475"/>
    </location>
</feature>